<dbReference type="Proteomes" id="UP000552045">
    <property type="component" value="Unassembled WGS sequence"/>
</dbReference>
<dbReference type="InterPro" id="IPR058248">
    <property type="entry name" value="Lxx211020-like"/>
</dbReference>
<gene>
    <name evidence="3" type="ORF">BKA02_001558</name>
</gene>
<dbReference type="Pfam" id="PF04314">
    <property type="entry name" value="PCuAC"/>
    <property type="match status" value="1"/>
</dbReference>
<evidence type="ECO:0000256" key="2">
    <source>
        <dbReference type="SAM" id="SignalP"/>
    </source>
</evidence>
<name>A0A7Y9JNF3_9MICO</name>
<reference evidence="3 4" key="1">
    <citation type="submission" date="2020-07" db="EMBL/GenBank/DDBJ databases">
        <title>Sequencing the genomes of 1000 actinobacteria strains.</title>
        <authorList>
            <person name="Klenk H.-P."/>
        </authorList>
    </citation>
    <scope>NUCLEOTIDE SEQUENCE [LARGE SCALE GENOMIC DNA]</scope>
    <source>
        <strain evidence="3 4">DSM 22185</strain>
    </source>
</reference>
<dbReference type="EMBL" id="JACCBH010000001">
    <property type="protein sequence ID" value="NYD54503.1"/>
    <property type="molecule type" value="Genomic_DNA"/>
</dbReference>
<dbReference type="Gene3D" id="2.60.40.1890">
    <property type="entry name" value="PCu(A)C copper chaperone"/>
    <property type="match status" value="1"/>
</dbReference>
<evidence type="ECO:0000256" key="1">
    <source>
        <dbReference type="SAM" id="MobiDB-lite"/>
    </source>
</evidence>
<accession>A0A7Y9JNF3</accession>
<keyword evidence="4" id="KW-1185">Reference proteome</keyword>
<feature type="region of interest" description="Disordered" evidence="1">
    <location>
        <begin position="171"/>
        <end position="192"/>
    </location>
</feature>
<sequence length="192" mass="19153">MTTSSPFRSFSLRSAAGAGALALAAGLALSGCAPAASAGTSPSASASASTAASSVTVVDGWIKAADSGMSAAFGELRNDGAADATLTAVRTTASSMIQLHETVDDGAGQMQMQEKDGGFAIPAGGRHVLEPGGDHIMFMELAAPLRAGDEVELTLEFSDGSTTSVTLPVKDYAGANEKYSDGDEHAGHGSAR</sequence>
<feature type="chain" id="PRO_5039677385" description="Copper chaperone PCu(A)C" evidence="2">
    <location>
        <begin position="36"/>
        <end position="192"/>
    </location>
</feature>
<proteinExistence type="predicted"/>
<evidence type="ECO:0000313" key="4">
    <source>
        <dbReference type="Proteomes" id="UP000552045"/>
    </source>
</evidence>
<dbReference type="PROSITE" id="PS51318">
    <property type="entry name" value="TAT"/>
    <property type="match status" value="1"/>
</dbReference>
<dbReference type="InterPro" id="IPR006311">
    <property type="entry name" value="TAT_signal"/>
</dbReference>
<dbReference type="InterPro" id="IPR007410">
    <property type="entry name" value="LpqE-like"/>
</dbReference>
<dbReference type="PANTHER" id="PTHR36302:SF1">
    <property type="entry name" value="COPPER CHAPERONE PCU(A)C"/>
    <property type="match status" value="1"/>
</dbReference>
<protein>
    <recommendedName>
        <fullName evidence="5">Copper chaperone PCu(A)C</fullName>
    </recommendedName>
</protein>
<dbReference type="SUPFAM" id="SSF110087">
    <property type="entry name" value="DR1885-like metal-binding protein"/>
    <property type="match status" value="1"/>
</dbReference>
<comment type="caution">
    <text evidence="3">The sequence shown here is derived from an EMBL/GenBank/DDBJ whole genome shotgun (WGS) entry which is preliminary data.</text>
</comment>
<keyword evidence="2" id="KW-0732">Signal</keyword>
<evidence type="ECO:0000313" key="3">
    <source>
        <dbReference type="EMBL" id="NYD54503.1"/>
    </source>
</evidence>
<dbReference type="AlphaFoldDB" id="A0A7Y9JNF3"/>
<organism evidence="3 4">
    <name type="scientific">Microbacterium pseudoresistens</name>
    <dbReference type="NCBI Taxonomy" id="640634"/>
    <lineage>
        <taxon>Bacteria</taxon>
        <taxon>Bacillati</taxon>
        <taxon>Actinomycetota</taxon>
        <taxon>Actinomycetes</taxon>
        <taxon>Micrococcales</taxon>
        <taxon>Microbacteriaceae</taxon>
        <taxon>Microbacterium</taxon>
    </lineage>
</organism>
<feature type="compositionally biased region" description="Basic and acidic residues" evidence="1">
    <location>
        <begin position="178"/>
        <end position="192"/>
    </location>
</feature>
<dbReference type="RefSeq" id="WP_179432864.1">
    <property type="nucleotide sequence ID" value="NZ_BAABLC010000001.1"/>
</dbReference>
<feature type="signal peptide" evidence="2">
    <location>
        <begin position="1"/>
        <end position="35"/>
    </location>
</feature>
<evidence type="ECO:0008006" key="5">
    <source>
        <dbReference type="Google" id="ProtNLM"/>
    </source>
</evidence>
<dbReference type="InterPro" id="IPR036182">
    <property type="entry name" value="PCuAC_sf"/>
</dbReference>
<dbReference type="PANTHER" id="PTHR36302">
    <property type="entry name" value="BLR7088 PROTEIN"/>
    <property type="match status" value="1"/>
</dbReference>